<dbReference type="EMBL" id="MU001698">
    <property type="protein sequence ID" value="KAF2453280.1"/>
    <property type="molecule type" value="Genomic_DNA"/>
</dbReference>
<dbReference type="AlphaFoldDB" id="A0A6A6NNE1"/>
<keyword evidence="4" id="KW-0269">Exonuclease</keyword>
<reference evidence="6" key="1">
    <citation type="journal article" date="2020" name="Stud. Mycol.">
        <title>101 Dothideomycetes genomes: a test case for predicting lifestyles and emergence of pathogens.</title>
        <authorList>
            <person name="Haridas S."/>
            <person name="Albert R."/>
            <person name="Binder M."/>
            <person name="Bloem J."/>
            <person name="Labutti K."/>
            <person name="Salamov A."/>
            <person name="Andreopoulos B."/>
            <person name="Baker S."/>
            <person name="Barry K."/>
            <person name="Bills G."/>
            <person name="Bluhm B."/>
            <person name="Cannon C."/>
            <person name="Castanera R."/>
            <person name="Culley D."/>
            <person name="Daum C."/>
            <person name="Ezra D."/>
            <person name="Gonzalez J."/>
            <person name="Henrissat B."/>
            <person name="Kuo A."/>
            <person name="Liang C."/>
            <person name="Lipzen A."/>
            <person name="Lutzoni F."/>
            <person name="Magnuson J."/>
            <person name="Mondo S."/>
            <person name="Nolan M."/>
            <person name="Ohm R."/>
            <person name="Pangilinan J."/>
            <person name="Park H.-J."/>
            <person name="Ramirez L."/>
            <person name="Alfaro M."/>
            <person name="Sun H."/>
            <person name="Tritt A."/>
            <person name="Yoshinaga Y."/>
            <person name="Zwiers L.-H."/>
            <person name="Turgeon B."/>
            <person name="Goodwin S."/>
            <person name="Spatafora J."/>
            <person name="Crous P."/>
            <person name="Grigoriev I."/>
        </authorList>
    </citation>
    <scope>NUCLEOTIDE SEQUENCE</scope>
    <source>
        <strain evidence="6">ATCC 16933</strain>
    </source>
</reference>
<evidence type="ECO:0000256" key="1">
    <source>
        <dbReference type="ARBA" id="ARBA00009921"/>
    </source>
</evidence>
<dbReference type="OrthoDB" id="270189at2759"/>
<proteinExistence type="inferred from homology"/>
<dbReference type="GO" id="GO:0003676">
    <property type="term" value="F:nucleic acid binding"/>
    <property type="evidence" value="ECO:0007669"/>
    <property type="project" value="InterPro"/>
</dbReference>
<feature type="domain" description="Exonuclease" evidence="5">
    <location>
        <begin position="8"/>
        <end position="186"/>
    </location>
</feature>
<accession>A0A6A6NNE1</accession>
<evidence type="ECO:0000313" key="7">
    <source>
        <dbReference type="Proteomes" id="UP000799766"/>
    </source>
</evidence>
<dbReference type="SUPFAM" id="SSF53098">
    <property type="entry name" value="Ribonuclease H-like"/>
    <property type="match status" value="1"/>
</dbReference>
<name>A0A6A6NNE1_9PEZI</name>
<evidence type="ECO:0000313" key="6">
    <source>
        <dbReference type="EMBL" id="KAF2453280.1"/>
    </source>
</evidence>
<dbReference type="GO" id="GO:0005739">
    <property type="term" value="C:mitochondrion"/>
    <property type="evidence" value="ECO:0007669"/>
    <property type="project" value="TreeGrafter"/>
</dbReference>
<sequence>MTSRSTDPLVWIDCEMTGLDTNTDTILQIACYVTDASLNLLDRTGYETVIHHSEAALSAMGPWCQEHHSASGLTAVCLASTVTAERAADELLAYIRRFVPSKRTALLAGNSVHADRAFLVKPPYDRVLAHLHYRILDVSTLKEAVRRWAPEHVLRDVPRKANKHEARADILESIEEARFYRETLFSGPRKGAGAPDKGEAAA</sequence>
<dbReference type="GO" id="GO:0000175">
    <property type="term" value="F:3'-5'-RNA exonuclease activity"/>
    <property type="evidence" value="ECO:0007669"/>
    <property type="project" value="InterPro"/>
</dbReference>
<protein>
    <submittedName>
        <fullName evidence="6">Oligoribonuclease-like protein</fullName>
    </submittedName>
</protein>
<dbReference type="InterPro" id="IPR036397">
    <property type="entry name" value="RNaseH_sf"/>
</dbReference>
<evidence type="ECO:0000259" key="5">
    <source>
        <dbReference type="SMART" id="SM00479"/>
    </source>
</evidence>
<evidence type="ECO:0000256" key="2">
    <source>
        <dbReference type="ARBA" id="ARBA00022722"/>
    </source>
</evidence>
<dbReference type="NCBIfam" id="NF003765">
    <property type="entry name" value="PRK05359.1"/>
    <property type="match status" value="1"/>
</dbReference>
<dbReference type="PANTHER" id="PTHR11046:SF0">
    <property type="entry name" value="OLIGORIBONUCLEASE, MITOCHONDRIAL"/>
    <property type="match status" value="1"/>
</dbReference>
<dbReference type="Gene3D" id="3.30.420.10">
    <property type="entry name" value="Ribonuclease H-like superfamily/Ribonuclease H"/>
    <property type="match status" value="1"/>
</dbReference>
<keyword evidence="7" id="KW-1185">Reference proteome</keyword>
<dbReference type="InterPro" id="IPR012337">
    <property type="entry name" value="RNaseH-like_sf"/>
</dbReference>
<dbReference type="CDD" id="cd06135">
    <property type="entry name" value="Orn"/>
    <property type="match status" value="1"/>
</dbReference>
<organism evidence="6 7">
    <name type="scientific">Lineolata rhizophorae</name>
    <dbReference type="NCBI Taxonomy" id="578093"/>
    <lineage>
        <taxon>Eukaryota</taxon>
        <taxon>Fungi</taxon>
        <taxon>Dikarya</taxon>
        <taxon>Ascomycota</taxon>
        <taxon>Pezizomycotina</taxon>
        <taxon>Dothideomycetes</taxon>
        <taxon>Dothideomycetes incertae sedis</taxon>
        <taxon>Lineolatales</taxon>
        <taxon>Lineolataceae</taxon>
        <taxon>Lineolata</taxon>
    </lineage>
</organism>
<dbReference type="SMART" id="SM00479">
    <property type="entry name" value="EXOIII"/>
    <property type="match status" value="1"/>
</dbReference>
<dbReference type="InterPro" id="IPR022894">
    <property type="entry name" value="Oligoribonuclease"/>
</dbReference>
<gene>
    <name evidence="6" type="ORF">BDY21DRAFT_293125</name>
</gene>
<comment type="similarity">
    <text evidence="1">Belongs to the oligoribonuclease family.</text>
</comment>
<dbReference type="Pfam" id="PF00929">
    <property type="entry name" value="RNase_T"/>
    <property type="match status" value="1"/>
</dbReference>
<keyword evidence="2" id="KW-0540">Nuclease</keyword>
<evidence type="ECO:0000256" key="4">
    <source>
        <dbReference type="ARBA" id="ARBA00022839"/>
    </source>
</evidence>
<dbReference type="Proteomes" id="UP000799766">
    <property type="component" value="Unassembled WGS sequence"/>
</dbReference>
<dbReference type="FunFam" id="3.30.420.10:FF:000003">
    <property type="entry name" value="Oligoribonuclease"/>
    <property type="match status" value="1"/>
</dbReference>
<evidence type="ECO:0000256" key="3">
    <source>
        <dbReference type="ARBA" id="ARBA00022801"/>
    </source>
</evidence>
<dbReference type="PANTHER" id="PTHR11046">
    <property type="entry name" value="OLIGORIBONUCLEASE, MITOCHONDRIAL"/>
    <property type="match status" value="1"/>
</dbReference>
<dbReference type="InterPro" id="IPR013520">
    <property type="entry name" value="Ribonucl_H"/>
</dbReference>
<keyword evidence="3" id="KW-0378">Hydrolase</keyword>